<organism evidence="6 7">
    <name type="scientific">Marivibrio halodurans</name>
    <dbReference type="NCBI Taxonomy" id="2039722"/>
    <lineage>
        <taxon>Bacteria</taxon>
        <taxon>Pseudomonadati</taxon>
        <taxon>Pseudomonadota</taxon>
        <taxon>Alphaproteobacteria</taxon>
        <taxon>Rhodospirillales</taxon>
        <taxon>Rhodospirillaceae</taxon>
        <taxon>Marivibrio</taxon>
    </lineage>
</organism>
<dbReference type="EMBL" id="JAGMWN010000009">
    <property type="protein sequence ID" value="MBP5858579.1"/>
    <property type="molecule type" value="Genomic_DNA"/>
</dbReference>
<dbReference type="InterPro" id="IPR050109">
    <property type="entry name" value="HTH-type_TetR-like_transc_reg"/>
</dbReference>
<evidence type="ECO:0000313" key="7">
    <source>
        <dbReference type="Proteomes" id="UP000672602"/>
    </source>
</evidence>
<dbReference type="Gene3D" id="1.10.357.10">
    <property type="entry name" value="Tetracycline Repressor, domain 2"/>
    <property type="match status" value="1"/>
</dbReference>
<dbReference type="InterPro" id="IPR009057">
    <property type="entry name" value="Homeodomain-like_sf"/>
</dbReference>
<evidence type="ECO:0000313" key="6">
    <source>
        <dbReference type="EMBL" id="MBP5858579.1"/>
    </source>
</evidence>
<keyword evidence="2 4" id="KW-0238">DNA-binding</keyword>
<dbReference type="PANTHER" id="PTHR30328:SF54">
    <property type="entry name" value="HTH-TYPE TRANSCRIPTIONAL REPRESSOR SCO4008"/>
    <property type="match status" value="1"/>
</dbReference>
<dbReference type="InterPro" id="IPR036271">
    <property type="entry name" value="Tet_transcr_reg_TetR-rel_C_sf"/>
</dbReference>
<dbReference type="PROSITE" id="PS50977">
    <property type="entry name" value="HTH_TETR_2"/>
    <property type="match status" value="1"/>
</dbReference>
<evidence type="ECO:0000259" key="5">
    <source>
        <dbReference type="PROSITE" id="PS50977"/>
    </source>
</evidence>
<dbReference type="AlphaFoldDB" id="A0A8J7S836"/>
<feature type="domain" description="HTH tetR-type" evidence="5">
    <location>
        <begin position="17"/>
        <end position="77"/>
    </location>
</feature>
<gene>
    <name evidence="6" type="ORF">KAJ83_16280</name>
</gene>
<dbReference type="Proteomes" id="UP000672602">
    <property type="component" value="Unassembled WGS sequence"/>
</dbReference>
<dbReference type="RefSeq" id="WP_210683171.1">
    <property type="nucleotide sequence ID" value="NZ_JAGMWN010000009.1"/>
</dbReference>
<accession>A0A8J7S836</accession>
<evidence type="ECO:0000256" key="2">
    <source>
        <dbReference type="ARBA" id="ARBA00023125"/>
    </source>
</evidence>
<dbReference type="FunFam" id="1.10.10.60:FF:000141">
    <property type="entry name" value="TetR family transcriptional regulator"/>
    <property type="match status" value="1"/>
</dbReference>
<evidence type="ECO:0000256" key="1">
    <source>
        <dbReference type="ARBA" id="ARBA00023015"/>
    </source>
</evidence>
<name>A0A8J7S836_9PROT</name>
<dbReference type="InterPro" id="IPR001647">
    <property type="entry name" value="HTH_TetR"/>
</dbReference>
<dbReference type="SUPFAM" id="SSF48498">
    <property type="entry name" value="Tetracyclin repressor-like, C-terminal domain"/>
    <property type="match status" value="1"/>
</dbReference>
<comment type="caution">
    <text evidence="6">The sequence shown here is derived from an EMBL/GenBank/DDBJ whole genome shotgun (WGS) entry which is preliminary data.</text>
</comment>
<feature type="DNA-binding region" description="H-T-H motif" evidence="4">
    <location>
        <begin position="40"/>
        <end position="59"/>
    </location>
</feature>
<protein>
    <submittedName>
        <fullName evidence="6">TetR family transcriptional regulator</fullName>
    </submittedName>
</protein>
<proteinExistence type="predicted"/>
<sequence>MAKAAVRAKRSGKRDSAASRERILEAATREFAEKGYDGARVDEIADASGFNKNALYHYFGSKEKLFVAVLERAYATIRDRQSDLSIRDMDPEEGMRRLVEFTARVWVEMPEFNRLLASENLHEARHVRQSTEIPKMYNPLLETIRELLKRGVETGRFRDDIDAIDLYISISALSAHYISHRHTFEAIFQTKLLSPKRLQQRIDHAADMIVSYLRKEPG</sequence>
<keyword evidence="7" id="KW-1185">Reference proteome</keyword>
<dbReference type="PRINTS" id="PR00455">
    <property type="entry name" value="HTHTETR"/>
</dbReference>
<dbReference type="Pfam" id="PF17938">
    <property type="entry name" value="TetR_C_29"/>
    <property type="match status" value="1"/>
</dbReference>
<evidence type="ECO:0000256" key="4">
    <source>
        <dbReference type="PROSITE-ProRule" id="PRU00335"/>
    </source>
</evidence>
<dbReference type="Pfam" id="PF00440">
    <property type="entry name" value="TetR_N"/>
    <property type="match status" value="1"/>
</dbReference>
<keyword evidence="1" id="KW-0805">Transcription regulation</keyword>
<dbReference type="PANTHER" id="PTHR30328">
    <property type="entry name" value="TRANSCRIPTIONAL REPRESSOR"/>
    <property type="match status" value="1"/>
</dbReference>
<dbReference type="SUPFAM" id="SSF46689">
    <property type="entry name" value="Homeodomain-like"/>
    <property type="match status" value="1"/>
</dbReference>
<keyword evidence="3" id="KW-0804">Transcription</keyword>
<evidence type="ECO:0000256" key="3">
    <source>
        <dbReference type="ARBA" id="ARBA00023163"/>
    </source>
</evidence>
<dbReference type="InterPro" id="IPR041474">
    <property type="entry name" value="NicS_C"/>
</dbReference>
<reference evidence="6" key="1">
    <citation type="submission" date="2021-04" db="EMBL/GenBank/DDBJ databases">
        <authorList>
            <person name="Zhang D.-C."/>
        </authorList>
    </citation>
    <scope>NUCLEOTIDE SEQUENCE</scope>
    <source>
        <strain evidence="6">CGMCC 1.15697</strain>
    </source>
</reference>
<dbReference type="GO" id="GO:0003677">
    <property type="term" value="F:DNA binding"/>
    <property type="evidence" value="ECO:0007669"/>
    <property type="project" value="UniProtKB-UniRule"/>
</dbReference>